<comment type="caution">
    <text evidence="2">The sequence shown here is derived from an EMBL/GenBank/DDBJ whole genome shotgun (WGS) entry which is preliminary data.</text>
</comment>
<organism evidence="2 3">
    <name type="scientific">Nonomuraea insulae</name>
    <dbReference type="NCBI Taxonomy" id="1616787"/>
    <lineage>
        <taxon>Bacteria</taxon>
        <taxon>Bacillati</taxon>
        <taxon>Actinomycetota</taxon>
        <taxon>Actinomycetes</taxon>
        <taxon>Streptosporangiales</taxon>
        <taxon>Streptosporangiaceae</taxon>
        <taxon>Nonomuraea</taxon>
    </lineage>
</organism>
<dbReference type="Proteomes" id="UP001596058">
    <property type="component" value="Unassembled WGS sequence"/>
</dbReference>
<sequence length="49" mass="5241">MSSPGYRLATGPWPSNRRIARGAGGPHAPSWANWVESDLEAVRAVAEHA</sequence>
<protein>
    <submittedName>
        <fullName evidence="2">Uncharacterized protein</fullName>
    </submittedName>
</protein>
<gene>
    <name evidence="2" type="ORF">ACFPZ3_42385</name>
</gene>
<reference evidence="3" key="1">
    <citation type="journal article" date="2019" name="Int. J. Syst. Evol. Microbiol.">
        <title>The Global Catalogue of Microorganisms (GCM) 10K type strain sequencing project: providing services to taxonomists for standard genome sequencing and annotation.</title>
        <authorList>
            <consortium name="The Broad Institute Genomics Platform"/>
            <consortium name="The Broad Institute Genome Sequencing Center for Infectious Disease"/>
            <person name="Wu L."/>
            <person name="Ma J."/>
        </authorList>
    </citation>
    <scope>NUCLEOTIDE SEQUENCE [LARGE SCALE GENOMIC DNA]</scope>
    <source>
        <strain evidence="3">CCUG 53903</strain>
    </source>
</reference>
<dbReference type="RefSeq" id="WP_379520024.1">
    <property type="nucleotide sequence ID" value="NZ_JBHSPA010000055.1"/>
</dbReference>
<evidence type="ECO:0000256" key="1">
    <source>
        <dbReference type="SAM" id="MobiDB-lite"/>
    </source>
</evidence>
<accession>A0ABW1D0T7</accession>
<dbReference type="EMBL" id="JBHSPA010000055">
    <property type="protein sequence ID" value="MFC5830545.1"/>
    <property type="molecule type" value="Genomic_DNA"/>
</dbReference>
<evidence type="ECO:0000313" key="2">
    <source>
        <dbReference type="EMBL" id="MFC5830545.1"/>
    </source>
</evidence>
<evidence type="ECO:0000313" key="3">
    <source>
        <dbReference type="Proteomes" id="UP001596058"/>
    </source>
</evidence>
<proteinExistence type="predicted"/>
<keyword evidence="3" id="KW-1185">Reference proteome</keyword>
<feature type="region of interest" description="Disordered" evidence="1">
    <location>
        <begin position="1"/>
        <end position="27"/>
    </location>
</feature>
<name>A0ABW1D0T7_9ACTN</name>